<gene>
    <name evidence="1" type="ORF">KC571_03625</name>
</gene>
<name>A0A955LH54_UNCKA</name>
<organism evidence="1 2">
    <name type="scientific">candidate division WWE3 bacterium</name>
    <dbReference type="NCBI Taxonomy" id="2053526"/>
    <lineage>
        <taxon>Bacteria</taxon>
        <taxon>Katanobacteria</taxon>
    </lineage>
</organism>
<sequence>MSEKPITDGILITFGSFELLEKIQALCLSIDVALDNPDVILLAGIFPKDLMTIVRSVKAYHAMHEVEGPIVILTFDHPSYPDRDDQRRQVKTLKLLLEEEGYTNIQIVEQ</sequence>
<comment type="caution">
    <text evidence="1">The sequence shown here is derived from an EMBL/GenBank/DDBJ whole genome shotgun (WGS) entry which is preliminary data.</text>
</comment>
<proteinExistence type="predicted"/>
<reference evidence="1" key="1">
    <citation type="submission" date="2020-04" db="EMBL/GenBank/DDBJ databases">
        <authorList>
            <person name="Zhang T."/>
        </authorList>
    </citation>
    <scope>NUCLEOTIDE SEQUENCE</scope>
    <source>
        <strain evidence="1">HKST-UBA01</strain>
    </source>
</reference>
<dbReference type="AlphaFoldDB" id="A0A955LH54"/>
<protein>
    <submittedName>
        <fullName evidence="1">Uncharacterized protein</fullName>
    </submittedName>
</protein>
<dbReference type="EMBL" id="JAGQKX010000103">
    <property type="protein sequence ID" value="MCA9390469.1"/>
    <property type="molecule type" value="Genomic_DNA"/>
</dbReference>
<accession>A0A955LH54</accession>
<dbReference type="Proteomes" id="UP000701698">
    <property type="component" value="Unassembled WGS sequence"/>
</dbReference>
<reference evidence="1" key="2">
    <citation type="journal article" date="2021" name="Microbiome">
        <title>Successional dynamics and alternative stable states in a saline activated sludge microbial community over 9 years.</title>
        <authorList>
            <person name="Wang Y."/>
            <person name="Ye J."/>
            <person name="Ju F."/>
            <person name="Liu L."/>
            <person name="Boyd J.A."/>
            <person name="Deng Y."/>
            <person name="Parks D.H."/>
            <person name="Jiang X."/>
            <person name="Yin X."/>
            <person name="Woodcroft B.J."/>
            <person name="Tyson G.W."/>
            <person name="Hugenholtz P."/>
            <person name="Polz M.F."/>
            <person name="Zhang T."/>
        </authorList>
    </citation>
    <scope>NUCLEOTIDE SEQUENCE</scope>
    <source>
        <strain evidence="1">HKST-UBA01</strain>
    </source>
</reference>
<evidence type="ECO:0000313" key="1">
    <source>
        <dbReference type="EMBL" id="MCA9390469.1"/>
    </source>
</evidence>
<evidence type="ECO:0000313" key="2">
    <source>
        <dbReference type="Proteomes" id="UP000701698"/>
    </source>
</evidence>